<comment type="caution">
    <text evidence="1">The sequence shown here is derived from an EMBL/GenBank/DDBJ whole genome shotgun (WGS) entry which is preliminary data.</text>
</comment>
<dbReference type="STRING" id="1122159.SAMN02745246_00565"/>
<evidence type="ECO:0000313" key="2">
    <source>
        <dbReference type="Proteomes" id="UP000290608"/>
    </source>
</evidence>
<protein>
    <recommendedName>
        <fullName evidence="3">Glyoxalase</fullName>
    </recommendedName>
</protein>
<name>A0A4Q0PQE4_9FLAO</name>
<dbReference type="Proteomes" id="UP000290608">
    <property type="component" value="Unassembled WGS sequence"/>
</dbReference>
<organism evidence="1 2">
    <name type="scientific">Leeuwenhoekiella marinoflava</name>
    <dbReference type="NCBI Taxonomy" id="988"/>
    <lineage>
        <taxon>Bacteria</taxon>
        <taxon>Pseudomonadati</taxon>
        <taxon>Bacteroidota</taxon>
        <taxon>Flavobacteriia</taxon>
        <taxon>Flavobacteriales</taxon>
        <taxon>Flavobacteriaceae</taxon>
        <taxon>Leeuwenhoekiella</taxon>
    </lineage>
</organism>
<dbReference type="AlphaFoldDB" id="A0A4Q0PQE4"/>
<dbReference type="RefSeq" id="WP_073096700.1">
    <property type="nucleotide sequence ID" value="NZ_JBALUR010000001.1"/>
</dbReference>
<sequence length="135" mass="15857">MDTRDAQLIALRPEIPSARVNDSMSADEQFQNGTLRPVVKLQNDLLIEAFRNYITKHKNVFYNLTIERRMDYIANAIQKDIKFRNSLKGMVIGQFTVDEYRTYILNSSALNKRMMNLVRERIQNTIQLLEKEMTV</sequence>
<evidence type="ECO:0000313" key="1">
    <source>
        <dbReference type="EMBL" id="RXG32727.1"/>
    </source>
</evidence>
<proteinExistence type="predicted"/>
<accession>A0A4Q0PQE4</accession>
<evidence type="ECO:0008006" key="3">
    <source>
        <dbReference type="Google" id="ProtNLM"/>
    </source>
</evidence>
<reference evidence="1 2" key="1">
    <citation type="submission" date="2018-07" db="EMBL/GenBank/DDBJ databases">
        <title>Leeuwenhoekiella genomics.</title>
        <authorList>
            <person name="Tahon G."/>
            <person name="Willems A."/>
        </authorList>
    </citation>
    <scope>NUCLEOTIDE SEQUENCE [LARGE SCALE GENOMIC DNA]</scope>
    <source>
        <strain evidence="1 2">LMG 1345</strain>
    </source>
</reference>
<gene>
    <name evidence="1" type="ORF">DSL99_506</name>
</gene>
<dbReference type="EMBL" id="QOVL01000002">
    <property type="protein sequence ID" value="RXG32727.1"/>
    <property type="molecule type" value="Genomic_DNA"/>
</dbReference>